<evidence type="ECO:0000313" key="12">
    <source>
        <dbReference type="EMBL" id="VFD53203.1"/>
    </source>
</evidence>
<dbReference type="PANTHER" id="PTHR43284:SF1">
    <property type="entry name" value="ASPARAGINE SYNTHETASE"/>
    <property type="match status" value="1"/>
</dbReference>
<dbReference type="GO" id="GO:0005829">
    <property type="term" value="C:cytosol"/>
    <property type="evidence" value="ECO:0007669"/>
    <property type="project" value="TreeGrafter"/>
</dbReference>
<dbReference type="InterPro" id="IPR029055">
    <property type="entry name" value="Ntn_hydrolases_N"/>
</dbReference>
<feature type="site" description="Important for beta-aspartyl-AMP intermediate formation" evidence="10">
    <location>
        <position position="369"/>
    </location>
</feature>
<dbReference type="PROSITE" id="PS51278">
    <property type="entry name" value="GATASE_TYPE_2"/>
    <property type="match status" value="1"/>
</dbReference>
<dbReference type="GO" id="GO:0004066">
    <property type="term" value="F:asparagine synthase (glutamine-hydrolyzing) activity"/>
    <property type="evidence" value="ECO:0007669"/>
    <property type="project" value="UniProtKB-EC"/>
</dbReference>
<feature type="domain" description="Glutamine amidotransferase type-2" evidence="11">
    <location>
        <begin position="1"/>
        <end position="212"/>
    </location>
</feature>
<evidence type="ECO:0000256" key="9">
    <source>
        <dbReference type="PIRSR" id="PIRSR001589-2"/>
    </source>
</evidence>
<evidence type="ECO:0000256" key="1">
    <source>
        <dbReference type="ARBA" id="ARBA00005187"/>
    </source>
</evidence>
<keyword evidence="7" id="KW-0315">Glutamine amidotransferase</keyword>
<dbReference type="Gene3D" id="3.60.20.10">
    <property type="entry name" value="Glutamine Phosphoribosylpyrophosphate, subunit 1, domain 1"/>
    <property type="match status" value="1"/>
</dbReference>
<evidence type="ECO:0000313" key="13">
    <source>
        <dbReference type="Proteomes" id="UP000346772"/>
    </source>
</evidence>
<feature type="binding site" evidence="9">
    <location>
        <position position="100"/>
    </location>
    <ligand>
        <name>L-glutamine</name>
        <dbReference type="ChEBI" id="CHEBI:58359"/>
    </ligand>
</feature>
<dbReference type="InterPro" id="IPR033738">
    <property type="entry name" value="AsnB_N"/>
</dbReference>
<dbReference type="RefSeq" id="WP_003420258.1">
    <property type="nucleotide sequence ID" value="NZ_BEHB01000002.1"/>
</dbReference>
<evidence type="ECO:0000256" key="6">
    <source>
        <dbReference type="ARBA" id="ARBA00022888"/>
    </source>
</evidence>
<dbReference type="GO" id="GO:0006529">
    <property type="term" value="P:asparagine biosynthetic process"/>
    <property type="evidence" value="ECO:0007669"/>
    <property type="project" value="UniProtKB-KW"/>
</dbReference>
<evidence type="ECO:0000256" key="7">
    <source>
        <dbReference type="ARBA" id="ARBA00022962"/>
    </source>
</evidence>
<dbReference type="PIRSF" id="PIRSF001589">
    <property type="entry name" value="Asn_synthetase_glu-h"/>
    <property type="match status" value="1"/>
</dbReference>
<organism evidence="12 13">
    <name type="scientific">Clostridioides difficile</name>
    <name type="common">Peptoclostridium difficile</name>
    <dbReference type="NCBI Taxonomy" id="1496"/>
    <lineage>
        <taxon>Bacteria</taxon>
        <taxon>Bacillati</taxon>
        <taxon>Bacillota</taxon>
        <taxon>Clostridia</taxon>
        <taxon>Peptostreptococcales</taxon>
        <taxon>Peptostreptococcaceae</taxon>
        <taxon>Clostridioides</taxon>
    </lineage>
</organism>
<dbReference type="CDD" id="cd00712">
    <property type="entry name" value="AsnB"/>
    <property type="match status" value="1"/>
</dbReference>
<sequence length="627" mass="73108">MDGNISIYYKGDISKKENIKFKIKESLNNINNTRVSSRIEYKSEAKIFDFERFNVIDVIYGNKPFEKYGKVIVFNGNIYNNHEIKEELIKRGHSFTTGDDIEVLLASYIEFGKNCVHKIKGMFNFIIYDRENESIFGARDLFGIKPLYYINKESAIIFSSEYKFILEYMKNLNINERSLQSYFSFQYVLPEDTMIQGIRLIPAGHYFRVENGILSLKRYNKLEFRSSTKFFYTKNHLGNRDVDKEEVRNIVVDSIRNHMEEHKEIGTFLSGGIDSSIITTVASQINPNIKSFSAGFSVKGYSELEVAKKTADKLGIENIQINITQDEYIKALPNVIYSLDDPIADPSEVGLYFLIKEAGKHVKVALSGEGADELFGGYNIYKEYSTMKSVVNSPTYIKGILGRVSELMPNIKGRNYLYRATTPLEKRYIGNAKVFENSEVKRFFFKYKEKNIYEYLLSNLYRDAQKNNYDYISKMQHIDVNTWLQGDILQKISKLSTAEQVELRVPFLYKDVFDVAKNLRMEQKINKNNTKVLLREAFREIVPEHVVQRKKLGFPTPIRVWLKDSLGGIVKETISNSNVDEFIDKKYVIKLLDMHLKGHRDNSRKIWTIFTFCLWHQLFIEHKNVEY</sequence>
<evidence type="ECO:0000256" key="4">
    <source>
        <dbReference type="ARBA" id="ARBA00022741"/>
    </source>
</evidence>
<comment type="pathway">
    <text evidence="1">Amino-acid biosynthesis; L-asparagine biosynthesis; L-asparagine from L-aspartate (L-Gln route): step 1/1.</text>
</comment>
<dbReference type="InterPro" id="IPR017932">
    <property type="entry name" value="GATase_2_dom"/>
</dbReference>
<comment type="caution">
    <text evidence="12">The sequence shown here is derived from an EMBL/GenBank/DDBJ whole genome shotgun (WGS) entry which is preliminary data.</text>
</comment>
<dbReference type="EC" id="6.3.5.4" evidence="3"/>
<keyword evidence="12" id="KW-0436">Ligase</keyword>
<dbReference type="SUPFAM" id="SSF56235">
    <property type="entry name" value="N-terminal nucleophile aminohydrolases (Ntn hydrolases)"/>
    <property type="match status" value="1"/>
</dbReference>
<keyword evidence="6" id="KW-0061">Asparagine biosynthesis</keyword>
<dbReference type="Pfam" id="PF13537">
    <property type="entry name" value="GATase_7"/>
    <property type="match status" value="1"/>
</dbReference>
<dbReference type="NCBIfam" id="TIGR01536">
    <property type="entry name" value="asn_synth_AEB"/>
    <property type="match status" value="1"/>
</dbReference>
<dbReference type="AlphaFoldDB" id="A0AAX3GWZ4"/>
<accession>A0AAX3GWZ4</accession>
<evidence type="ECO:0000256" key="5">
    <source>
        <dbReference type="ARBA" id="ARBA00022840"/>
    </source>
</evidence>
<dbReference type="InterPro" id="IPR051786">
    <property type="entry name" value="ASN_synthetase/amidase"/>
</dbReference>
<keyword evidence="6" id="KW-0028">Amino-acid biosynthesis</keyword>
<comment type="similarity">
    <text evidence="2">Belongs to the asparagine synthetase family.</text>
</comment>
<dbReference type="InterPro" id="IPR006426">
    <property type="entry name" value="Asn_synth_AEB"/>
</dbReference>
<evidence type="ECO:0000256" key="8">
    <source>
        <dbReference type="ARBA" id="ARBA00048741"/>
    </source>
</evidence>
<feature type="binding site" evidence="9">
    <location>
        <begin position="367"/>
        <end position="368"/>
    </location>
    <ligand>
        <name>ATP</name>
        <dbReference type="ChEBI" id="CHEBI:30616"/>
    </ligand>
</feature>
<dbReference type="InterPro" id="IPR014729">
    <property type="entry name" value="Rossmann-like_a/b/a_fold"/>
</dbReference>
<keyword evidence="4 9" id="KW-0547">Nucleotide-binding</keyword>
<gene>
    <name evidence="12" type="primary">asnB_1</name>
    <name evidence="12" type="ORF">SAMEA1710456_00658</name>
</gene>
<name>A0AAX3GWZ4_CLODI</name>
<comment type="catalytic activity">
    <reaction evidence="8">
        <text>L-aspartate + L-glutamine + ATP + H2O = L-asparagine + L-glutamate + AMP + diphosphate + H(+)</text>
        <dbReference type="Rhea" id="RHEA:12228"/>
        <dbReference type="ChEBI" id="CHEBI:15377"/>
        <dbReference type="ChEBI" id="CHEBI:15378"/>
        <dbReference type="ChEBI" id="CHEBI:29985"/>
        <dbReference type="ChEBI" id="CHEBI:29991"/>
        <dbReference type="ChEBI" id="CHEBI:30616"/>
        <dbReference type="ChEBI" id="CHEBI:33019"/>
        <dbReference type="ChEBI" id="CHEBI:58048"/>
        <dbReference type="ChEBI" id="CHEBI:58359"/>
        <dbReference type="ChEBI" id="CHEBI:456215"/>
        <dbReference type="EC" id="6.3.5.4"/>
    </reaction>
</comment>
<evidence type="ECO:0000259" key="11">
    <source>
        <dbReference type="PROSITE" id="PS51278"/>
    </source>
</evidence>
<dbReference type="EMBL" id="CAADAT010000003">
    <property type="protein sequence ID" value="VFD53203.1"/>
    <property type="molecule type" value="Genomic_DNA"/>
</dbReference>
<dbReference type="GO" id="GO:0005524">
    <property type="term" value="F:ATP binding"/>
    <property type="evidence" value="ECO:0007669"/>
    <property type="project" value="UniProtKB-KW"/>
</dbReference>
<evidence type="ECO:0000256" key="10">
    <source>
        <dbReference type="PIRSR" id="PIRSR001589-3"/>
    </source>
</evidence>
<dbReference type="InterPro" id="IPR001962">
    <property type="entry name" value="Asn_synthase"/>
</dbReference>
<dbReference type="SUPFAM" id="SSF52402">
    <property type="entry name" value="Adenine nucleotide alpha hydrolases-like"/>
    <property type="match status" value="1"/>
</dbReference>
<proteinExistence type="inferred from homology"/>
<evidence type="ECO:0000256" key="3">
    <source>
        <dbReference type="ARBA" id="ARBA00012737"/>
    </source>
</evidence>
<evidence type="ECO:0000256" key="2">
    <source>
        <dbReference type="ARBA" id="ARBA00005752"/>
    </source>
</evidence>
<reference evidence="12 13" key="1">
    <citation type="submission" date="2019-02" db="EMBL/GenBank/DDBJ databases">
        <authorList>
            <consortium name="Pathogen Informatics"/>
        </authorList>
    </citation>
    <scope>NUCLEOTIDE SEQUENCE [LARGE SCALE GENOMIC DNA]</scope>
    <source>
        <strain evidence="12 13">078GUE027</strain>
    </source>
</reference>
<dbReference type="Proteomes" id="UP000346772">
    <property type="component" value="Unassembled WGS sequence"/>
</dbReference>
<protein>
    <recommendedName>
        <fullName evidence="3">asparagine synthase (glutamine-hydrolyzing)</fullName>
        <ecNumber evidence="3">6.3.5.4</ecNumber>
    </recommendedName>
</protein>
<dbReference type="Gene3D" id="3.40.50.620">
    <property type="entry name" value="HUPs"/>
    <property type="match status" value="1"/>
</dbReference>
<keyword evidence="5 9" id="KW-0067">ATP-binding</keyword>
<dbReference type="CDD" id="cd01991">
    <property type="entry name" value="Asn_synthase_B_C"/>
    <property type="match status" value="1"/>
</dbReference>
<dbReference type="PANTHER" id="PTHR43284">
    <property type="entry name" value="ASPARAGINE SYNTHETASE (GLUTAMINE-HYDROLYZING)"/>
    <property type="match status" value="1"/>
</dbReference>
<dbReference type="Pfam" id="PF00733">
    <property type="entry name" value="Asn_synthase"/>
    <property type="match status" value="1"/>
</dbReference>